<organism evidence="1 2">
    <name type="scientific">Cardiocondyla obscurior</name>
    <dbReference type="NCBI Taxonomy" id="286306"/>
    <lineage>
        <taxon>Eukaryota</taxon>
        <taxon>Metazoa</taxon>
        <taxon>Ecdysozoa</taxon>
        <taxon>Arthropoda</taxon>
        <taxon>Hexapoda</taxon>
        <taxon>Insecta</taxon>
        <taxon>Pterygota</taxon>
        <taxon>Neoptera</taxon>
        <taxon>Endopterygota</taxon>
        <taxon>Hymenoptera</taxon>
        <taxon>Apocrita</taxon>
        <taxon>Aculeata</taxon>
        <taxon>Formicoidea</taxon>
        <taxon>Formicidae</taxon>
        <taxon>Myrmicinae</taxon>
        <taxon>Cardiocondyla</taxon>
    </lineage>
</organism>
<dbReference type="Proteomes" id="UP001430953">
    <property type="component" value="Unassembled WGS sequence"/>
</dbReference>
<evidence type="ECO:0000313" key="2">
    <source>
        <dbReference type="Proteomes" id="UP001430953"/>
    </source>
</evidence>
<comment type="caution">
    <text evidence="1">The sequence shown here is derived from an EMBL/GenBank/DDBJ whole genome shotgun (WGS) entry which is preliminary data.</text>
</comment>
<sequence>MYISHLGILAFYASYGPAFISKSHFRMRKNLAHLLLRDCLLATSLRKNGEILSFRILARRPTSQRIISSIRDFVSKSALAIDRYESSVSSFLTFIFRITNVDNFSVI</sequence>
<dbReference type="AlphaFoldDB" id="A0AAW2GES1"/>
<evidence type="ECO:0000313" key="1">
    <source>
        <dbReference type="EMBL" id="KAL0125792.1"/>
    </source>
</evidence>
<accession>A0AAW2GES1</accession>
<reference evidence="1 2" key="1">
    <citation type="submission" date="2023-03" db="EMBL/GenBank/DDBJ databases">
        <title>High recombination rates correlate with genetic variation in Cardiocondyla obscurior ants.</title>
        <authorList>
            <person name="Errbii M."/>
        </authorList>
    </citation>
    <scope>NUCLEOTIDE SEQUENCE [LARGE SCALE GENOMIC DNA]</scope>
    <source>
        <strain evidence="1">Alpha-2009</strain>
        <tissue evidence="1">Whole body</tissue>
    </source>
</reference>
<protein>
    <submittedName>
        <fullName evidence="1">Uncharacterized protein</fullName>
    </submittedName>
</protein>
<proteinExistence type="predicted"/>
<keyword evidence="2" id="KW-1185">Reference proteome</keyword>
<dbReference type="EMBL" id="JADYXP020000004">
    <property type="protein sequence ID" value="KAL0125792.1"/>
    <property type="molecule type" value="Genomic_DNA"/>
</dbReference>
<gene>
    <name evidence="1" type="ORF">PUN28_004686</name>
</gene>
<name>A0AAW2GES1_9HYME</name>